<reference evidence="8" key="1">
    <citation type="journal article" date="2007" name="PLoS ONE">
        <title>The first genome sequence of an elite grapevine cultivar (Pinot noir Vitis vinifera L.): coping with a highly heterozygous genome.</title>
        <authorList>
            <person name="Velasco R."/>
            <person name="Zharkikh A."/>
            <person name="Troggio M."/>
            <person name="Cartwright D.A."/>
            <person name="Cestaro A."/>
            <person name="Pruss D."/>
            <person name="Pindo M."/>
            <person name="FitzGerald L.M."/>
            <person name="Vezzulli S."/>
            <person name="Reid J."/>
            <person name="Malacarne G."/>
            <person name="Iliev D."/>
            <person name="Coppola G."/>
            <person name="Wardell B."/>
            <person name="Micheletti D."/>
            <person name="Macalma T."/>
            <person name="Facci M."/>
            <person name="Mitchell J.T."/>
            <person name="Perazzolli M."/>
            <person name="Eldredge G."/>
            <person name="Gatto P."/>
            <person name="Oyzerski R."/>
            <person name="Moretto M."/>
            <person name="Gutin N."/>
            <person name="Stefanini M."/>
            <person name="Chen Y."/>
            <person name="Segala C."/>
            <person name="Davenport C."/>
            <person name="Dematte L."/>
            <person name="Mraz A."/>
            <person name="Battilana J."/>
            <person name="Stormo K."/>
            <person name="Costa F."/>
            <person name="Tao Q."/>
            <person name="Si-Ammour A."/>
            <person name="Harkins T."/>
            <person name="Lackey A."/>
            <person name="Perbost C."/>
            <person name="Taillon B."/>
            <person name="Stella A."/>
            <person name="Solovyev V."/>
            <person name="Fawcett J.A."/>
            <person name="Sterck L."/>
            <person name="Vandepoele K."/>
            <person name="Grando S.M."/>
            <person name="Toppo S."/>
            <person name="Moser C."/>
            <person name="Lanchbury J."/>
            <person name="Bogden R."/>
            <person name="Skolnick M."/>
            <person name="Sgaramella V."/>
            <person name="Bhatnagar S.K."/>
            <person name="Fontana P."/>
            <person name="Gutin A."/>
            <person name="Van de Peer Y."/>
            <person name="Salamini F."/>
            <person name="Viola R."/>
        </authorList>
    </citation>
    <scope>NUCLEOTIDE SEQUENCE</scope>
</reference>
<gene>
    <name evidence="8" type="ORF">VITISV_037437</name>
</gene>
<dbReference type="EMBL" id="AM429950">
    <property type="protein sequence ID" value="CAN66899.1"/>
    <property type="molecule type" value="Genomic_DNA"/>
</dbReference>
<evidence type="ECO:0000256" key="5">
    <source>
        <dbReference type="ARBA" id="ARBA00023242"/>
    </source>
</evidence>
<sequence>MEKKQAKSHKKVEMRKMNNEEDRLVSFSKRRSGIYRKASELSTLCGAEVGILAFSPNGKPFSFGHPCIKSITNKLLSENHTPCDGTQNLLEPYRRVRLNELHQNYKEACTQMKAAKEQEKKIKKKSLDRSKGWWEEPVIELDMDGLKRRADLIQKLHKHVQLQIKELQTMASSSTSPSDTQTNEKRIDVQPVIEQIGGIIIDGSPRLMIASEQSLQAANNKKGKEKEVQSKGQSLLKGKSPVGKCGSLSLAIQLESVFKFSGNEEKFDATEFYYVEALKYSVHKRKQNGKKYKEKDEVDDLQEGGIPDVVATDVNEVQAKEEAKEEDERRKSIKKVLIRLESKGMHAKEVDSVIIIEVDSDSSYWESMVGPKDHQVVDKTKVMKGDEAHVGLCGA</sequence>
<dbReference type="PROSITE" id="PS50066">
    <property type="entry name" value="MADS_BOX_2"/>
    <property type="match status" value="1"/>
</dbReference>
<evidence type="ECO:0000256" key="4">
    <source>
        <dbReference type="ARBA" id="ARBA00023163"/>
    </source>
</evidence>
<dbReference type="InterPro" id="IPR002100">
    <property type="entry name" value="TF_MADSbox"/>
</dbReference>
<keyword evidence="2" id="KW-0805">Transcription regulation</keyword>
<comment type="subcellular location">
    <subcellularLocation>
        <location evidence="1">Nucleus</location>
    </subcellularLocation>
</comment>
<dbReference type="Pfam" id="PF00319">
    <property type="entry name" value="SRF-TF"/>
    <property type="match status" value="1"/>
</dbReference>
<dbReference type="GO" id="GO:0046983">
    <property type="term" value="F:protein dimerization activity"/>
    <property type="evidence" value="ECO:0007669"/>
    <property type="project" value="InterPro"/>
</dbReference>
<dbReference type="AlphaFoldDB" id="A5AM65"/>
<evidence type="ECO:0000256" key="3">
    <source>
        <dbReference type="ARBA" id="ARBA00023125"/>
    </source>
</evidence>
<feature type="domain" description="MADS-box" evidence="7">
    <location>
        <begin position="7"/>
        <end position="67"/>
    </location>
</feature>
<organism evidence="8">
    <name type="scientific">Vitis vinifera</name>
    <name type="common">Grape</name>
    <dbReference type="NCBI Taxonomy" id="29760"/>
    <lineage>
        <taxon>Eukaryota</taxon>
        <taxon>Viridiplantae</taxon>
        <taxon>Streptophyta</taxon>
        <taxon>Embryophyta</taxon>
        <taxon>Tracheophyta</taxon>
        <taxon>Spermatophyta</taxon>
        <taxon>Magnoliopsida</taxon>
        <taxon>eudicotyledons</taxon>
        <taxon>Gunneridae</taxon>
        <taxon>Pentapetalae</taxon>
        <taxon>rosids</taxon>
        <taxon>Vitales</taxon>
        <taxon>Vitaceae</taxon>
        <taxon>Viteae</taxon>
        <taxon>Vitis</taxon>
    </lineage>
</organism>
<dbReference type="InterPro" id="IPR036879">
    <property type="entry name" value="TF_MADSbox_sf"/>
</dbReference>
<evidence type="ECO:0000256" key="1">
    <source>
        <dbReference type="ARBA" id="ARBA00004123"/>
    </source>
</evidence>
<evidence type="ECO:0000256" key="6">
    <source>
        <dbReference type="SAM" id="Coils"/>
    </source>
</evidence>
<dbReference type="SUPFAM" id="SSF55455">
    <property type="entry name" value="SRF-like"/>
    <property type="match status" value="1"/>
</dbReference>
<accession>A5AM65</accession>
<evidence type="ECO:0000259" key="7">
    <source>
        <dbReference type="PROSITE" id="PS50066"/>
    </source>
</evidence>
<keyword evidence="4" id="KW-0804">Transcription</keyword>
<keyword evidence="6" id="KW-0175">Coiled coil</keyword>
<dbReference type="FunFam" id="3.40.1810.10:FF:000006">
    <property type="entry name" value="Agamous-like MADS-box protein AGL62"/>
    <property type="match status" value="1"/>
</dbReference>
<dbReference type="Gene3D" id="3.40.1810.10">
    <property type="entry name" value="Transcription factor, MADS-box"/>
    <property type="match status" value="1"/>
</dbReference>
<proteinExistence type="predicted"/>
<evidence type="ECO:0000313" key="8">
    <source>
        <dbReference type="EMBL" id="CAN66899.1"/>
    </source>
</evidence>
<dbReference type="OrthoDB" id="1898716at2759"/>
<keyword evidence="5" id="KW-0539">Nucleus</keyword>
<name>A5AM65_VITVI</name>
<dbReference type="PANTHER" id="PTHR11945:SF725">
    <property type="entry name" value="AGAMOUS-LIKE 58-RELATED"/>
    <property type="match status" value="1"/>
</dbReference>
<dbReference type="GO" id="GO:0003677">
    <property type="term" value="F:DNA binding"/>
    <property type="evidence" value="ECO:0007669"/>
    <property type="project" value="UniProtKB-KW"/>
</dbReference>
<dbReference type="PRINTS" id="PR00404">
    <property type="entry name" value="MADSDOMAIN"/>
</dbReference>
<protein>
    <recommendedName>
        <fullName evidence="7">MADS-box domain-containing protein</fullName>
    </recommendedName>
</protein>
<dbReference type="PANTHER" id="PTHR11945">
    <property type="entry name" value="MADS BOX PROTEIN"/>
    <property type="match status" value="1"/>
</dbReference>
<dbReference type="GO" id="GO:0005634">
    <property type="term" value="C:nucleus"/>
    <property type="evidence" value="ECO:0007669"/>
    <property type="project" value="UniProtKB-SubCell"/>
</dbReference>
<feature type="coiled-coil region" evidence="6">
    <location>
        <begin position="98"/>
        <end position="125"/>
    </location>
</feature>
<dbReference type="SMART" id="SM00432">
    <property type="entry name" value="MADS"/>
    <property type="match status" value="1"/>
</dbReference>
<keyword evidence="3" id="KW-0238">DNA-binding</keyword>
<evidence type="ECO:0000256" key="2">
    <source>
        <dbReference type="ARBA" id="ARBA00023015"/>
    </source>
</evidence>